<organism evidence="2 3">
    <name type="scientific">Funneliformis geosporum</name>
    <dbReference type="NCBI Taxonomy" id="1117311"/>
    <lineage>
        <taxon>Eukaryota</taxon>
        <taxon>Fungi</taxon>
        <taxon>Fungi incertae sedis</taxon>
        <taxon>Mucoromycota</taxon>
        <taxon>Glomeromycotina</taxon>
        <taxon>Glomeromycetes</taxon>
        <taxon>Glomerales</taxon>
        <taxon>Glomeraceae</taxon>
        <taxon>Funneliformis</taxon>
    </lineage>
</organism>
<dbReference type="InterPro" id="IPR011009">
    <property type="entry name" value="Kinase-like_dom_sf"/>
</dbReference>
<dbReference type="GO" id="GO:0005737">
    <property type="term" value="C:cytoplasm"/>
    <property type="evidence" value="ECO:0007669"/>
    <property type="project" value="TreeGrafter"/>
</dbReference>
<dbReference type="EMBL" id="CAMKVN010003527">
    <property type="protein sequence ID" value="CAI2184942.1"/>
    <property type="molecule type" value="Genomic_DNA"/>
</dbReference>
<dbReference type="Gene3D" id="1.10.510.10">
    <property type="entry name" value="Transferase(Phosphotransferase) domain 1"/>
    <property type="match status" value="1"/>
</dbReference>
<comment type="caution">
    <text evidence="2">The sequence shown here is derived from an EMBL/GenBank/DDBJ whole genome shotgun (WGS) entry which is preliminary data.</text>
</comment>
<evidence type="ECO:0000313" key="2">
    <source>
        <dbReference type="EMBL" id="CAI2184942.1"/>
    </source>
</evidence>
<reference evidence="2" key="1">
    <citation type="submission" date="2022-08" db="EMBL/GenBank/DDBJ databases">
        <authorList>
            <person name="Kallberg Y."/>
            <person name="Tangrot J."/>
            <person name="Rosling A."/>
        </authorList>
    </citation>
    <scope>NUCLEOTIDE SEQUENCE</scope>
    <source>
        <strain evidence="2">Wild A</strain>
    </source>
</reference>
<proteinExistence type="predicted"/>
<evidence type="ECO:0000313" key="3">
    <source>
        <dbReference type="Proteomes" id="UP001153678"/>
    </source>
</evidence>
<evidence type="ECO:0000259" key="1">
    <source>
        <dbReference type="PROSITE" id="PS50011"/>
    </source>
</evidence>
<dbReference type="GO" id="GO:0007165">
    <property type="term" value="P:signal transduction"/>
    <property type="evidence" value="ECO:0007669"/>
    <property type="project" value="TreeGrafter"/>
</dbReference>
<dbReference type="OrthoDB" id="10261027at2759"/>
<dbReference type="InterPro" id="IPR001245">
    <property type="entry name" value="Ser-Thr/Tyr_kinase_cat_dom"/>
</dbReference>
<dbReference type="AlphaFoldDB" id="A0A9W4SXB4"/>
<dbReference type="InterPro" id="IPR059179">
    <property type="entry name" value="MLKL-like_MCAfunc"/>
</dbReference>
<sequence>MFENEHLDDDAIALKMTAAITSGVSIPFTSFAPLFASVNEMFNEIIEINQTSEHDKKICGIFVVRVQLADTVVNKFKSLNVIGKIRKFIEEISQLRGLSKHIYAKRTKKCVKELTNELDSIIKNIQLSFNEDLMKYSEDTGSGITNVNQNVSKIVMQINSLNTTLNQLAKKNSTNQPFQLLDFNDFEEVDISRNGKIRKYKRTKNGWNDYVALKLVVEKESITEWADYGNLREYYQKYGPLEIIHHDIRAENILITDNDTAKIANFDASRAIYVEESGNLKSTLEVVRYCSPENLLSKKKYNTKCEVYSFGILLWEIAEEKIPYKKFELAKRATHHDHILRPQLSEISKILQALYEFSRKKPTFGMTATFSYAETSTNLIPFDLFAQNESTTFQNNQSSSQIWIEDSIEKKFI</sequence>
<dbReference type="PROSITE" id="PS00109">
    <property type="entry name" value="PROTEIN_KINASE_TYR"/>
    <property type="match status" value="1"/>
</dbReference>
<dbReference type="Pfam" id="PF07714">
    <property type="entry name" value="PK_Tyr_Ser-Thr"/>
    <property type="match status" value="1"/>
</dbReference>
<dbReference type="CDD" id="cd21037">
    <property type="entry name" value="MLKL_NTD"/>
    <property type="match status" value="1"/>
</dbReference>
<name>A0A9W4SXB4_9GLOM</name>
<keyword evidence="3" id="KW-1185">Reference proteome</keyword>
<dbReference type="PROSITE" id="PS50011">
    <property type="entry name" value="PROTEIN_KINASE_DOM"/>
    <property type="match status" value="1"/>
</dbReference>
<protein>
    <submittedName>
        <fullName evidence="2">14280_t:CDS:1</fullName>
    </submittedName>
</protein>
<accession>A0A9W4SXB4</accession>
<dbReference type="InterPro" id="IPR050167">
    <property type="entry name" value="Ser_Thr_protein_kinase"/>
</dbReference>
<dbReference type="PANTHER" id="PTHR23257">
    <property type="entry name" value="SERINE-THREONINE PROTEIN KINASE"/>
    <property type="match status" value="1"/>
</dbReference>
<dbReference type="Proteomes" id="UP001153678">
    <property type="component" value="Unassembled WGS sequence"/>
</dbReference>
<dbReference type="GO" id="GO:0004672">
    <property type="term" value="F:protein kinase activity"/>
    <property type="evidence" value="ECO:0007669"/>
    <property type="project" value="InterPro"/>
</dbReference>
<gene>
    <name evidence="2" type="ORF">FWILDA_LOCUS11828</name>
</gene>
<dbReference type="InterPro" id="IPR008266">
    <property type="entry name" value="Tyr_kinase_AS"/>
</dbReference>
<dbReference type="GO" id="GO:0005524">
    <property type="term" value="F:ATP binding"/>
    <property type="evidence" value="ECO:0007669"/>
    <property type="project" value="InterPro"/>
</dbReference>
<dbReference type="InterPro" id="IPR000719">
    <property type="entry name" value="Prot_kinase_dom"/>
</dbReference>
<feature type="domain" description="Protein kinase" evidence="1">
    <location>
        <begin position="76"/>
        <end position="413"/>
    </location>
</feature>
<dbReference type="SUPFAM" id="SSF56112">
    <property type="entry name" value="Protein kinase-like (PK-like)"/>
    <property type="match status" value="1"/>
</dbReference>